<protein>
    <submittedName>
        <fullName evidence="1">Uncharacterized protein</fullName>
    </submittedName>
</protein>
<organism evidence="1 2">
    <name type="scientific">Smallanthus sonchifolius</name>
    <dbReference type="NCBI Taxonomy" id="185202"/>
    <lineage>
        <taxon>Eukaryota</taxon>
        <taxon>Viridiplantae</taxon>
        <taxon>Streptophyta</taxon>
        <taxon>Embryophyta</taxon>
        <taxon>Tracheophyta</taxon>
        <taxon>Spermatophyta</taxon>
        <taxon>Magnoliopsida</taxon>
        <taxon>eudicotyledons</taxon>
        <taxon>Gunneridae</taxon>
        <taxon>Pentapetalae</taxon>
        <taxon>asterids</taxon>
        <taxon>campanulids</taxon>
        <taxon>Asterales</taxon>
        <taxon>Asteraceae</taxon>
        <taxon>Asteroideae</taxon>
        <taxon>Heliantheae alliance</taxon>
        <taxon>Millerieae</taxon>
        <taxon>Smallanthus</taxon>
    </lineage>
</organism>
<comment type="caution">
    <text evidence="1">The sequence shown here is derived from an EMBL/GenBank/DDBJ whole genome shotgun (WGS) entry which is preliminary data.</text>
</comment>
<proteinExistence type="predicted"/>
<keyword evidence="2" id="KW-1185">Reference proteome</keyword>
<dbReference type="EMBL" id="CM042018">
    <property type="protein sequence ID" value="KAI3826424.1"/>
    <property type="molecule type" value="Genomic_DNA"/>
</dbReference>
<evidence type="ECO:0000313" key="1">
    <source>
        <dbReference type="EMBL" id="KAI3826424.1"/>
    </source>
</evidence>
<name>A0ACB9K2D7_9ASTR</name>
<evidence type="ECO:0000313" key="2">
    <source>
        <dbReference type="Proteomes" id="UP001056120"/>
    </source>
</evidence>
<accession>A0ACB9K2D7</accession>
<reference evidence="1 2" key="2">
    <citation type="journal article" date="2022" name="Mol. Ecol. Resour.">
        <title>The genomes of chicory, endive, great burdock and yacon provide insights into Asteraceae paleo-polyploidization history and plant inulin production.</title>
        <authorList>
            <person name="Fan W."/>
            <person name="Wang S."/>
            <person name="Wang H."/>
            <person name="Wang A."/>
            <person name="Jiang F."/>
            <person name="Liu H."/>
            <person name="Zhao H."/>
            <person name="Xu D."/>
            <person name="Zhang Y."/>
        </authorList>
    </citation>
    <scope>NUCLEOTIDE SEQUENCE [LARGE SCALE GENOMIC DNA]</scope>
    <source>
        <strain evidence="2">cv. Yunnan</strain>
        <tissue evidence="1">Leaves</tissue>
    </source>
</reference>
<reference evidence="2" key="1">
    <citation type="journal article" date="2022" name="Mol. Ecol. Resour.">
        <title>The genomes of chicory, endive, great burdock and yacon provide insights into Asteraceae palaeo-polyploidization history and plant inulin production.</title>
        <authorList>
            <person name="Fan W."/>
            <person name="Wang S."/>
            <person name="Wang H."/>
            <person name="Wang A."/>
            <person name="Jiang F."/>
            <person name="Liu H."/>
            <person name="Zhao H."/>
            <person name="Xu D."/>
            <person name="Zhang Y."/>
        </authorList>
    </citation>
    <scope>NUCLEOTIDE SEQUENCE [LARGE SCALE GENOMIC DNA]</scope>
    <source>
        <strain evidence="2">cv. Yunnan</strain>
    </source>
</reference>
<dbReference type="Proteomes" id="UP001056120">
    <property type="component" value="Linkage Group LG01"/>
</dbReference>
<gene>
    <name evidence="1" type="ORF">L1987_00472</name>
</gene>
<sequence>MECYSSLREEFSALMASVIGEEEESGNMQVSTGGELPKIRTWEKTRKGGRLYLLNHTPPFSCLHSTILILKLHLSLLNSGDLDFPVRKQQICGRVRHISGEVFGGDDLHIPGTGRDWGLGEEDDVGLGYIRSSRWWWYCSSKMKRVGVWLEKQHNIYGWRLVSKSEKRGGEGWN</sequence>